<dbReference type="Proteomes" id="UP000319619">
    <property type="component" value="Unassembled WGS sequence"/>
</dbReference>
<feature type="chain" id="PRO_5021930255" description="Secretion system C-terminal sorting domain-containing protein" evidence="1">
    <location>
        <begin position="22"/>
        <end position="550"/>
    </location>
</feature>
<gene>
    <name evidence="3" type="ORF">CEE37_12995</name>
</gene>
<keyword evidence="1" id="KW-0732">Signal</keyword>
<organism evidence="3 4">
    <name type="scientific">candidate division LCP-89 bacterium B3_LCP</name>
    <dbReference type="NCBI Taxonomy" id="2012998"/>
    <lineage>
        <taxon>Bacteria</taxon>
        <taxon>Pseudomonadati</taxon>
        <taxon>Bacteria division LCP-89</taxon>
    </lineage>
</organism>
<evidence type="ECO:0000259" key="2">
    <source>
        <dbReference type="Pfam" id="PF18962"/>
    </source>
</evidence>
<accession>A0A532UU13</accession>
<feature type="domain" description="Secretion system C-terminal sorting" evidence="2">
    <location>
        <begin position="491"/>
        <end position="548"/>
    </location>
</feature>
<comment type="caution">
    <text evidence="3">The sequence shown here is derived from an EMBL/GenBank/DDBJ whole genome shotgun (WGS) entry which is preliminary data.</text>
</comment>
<sequence>MRTKILILLASFLLLTLTCRAQGQLYSNYWFAYSTVEVDRPIAADSSIYQSSCSAIPFGEDRMIHFYSEEDFGDCYQIYNIYGEEVFSTPQLLLPALDPDYMGIPHVVLDGIGGLFAVVRISNLQDEGLYAQRLDSEGNRLWGDAGILLSEEEFHSTLEASPDGVGGFLYTFRHADSNDIIVQRVDSTGQKEWGDNGVIVCDNLYQQDIPAITHDECGGAYVIWRDYRPPHVFPSGRAYIQKVDFVGNTIWATNGVQFSSINRQPWFFQLIPDGEEGFVLHEGSGVYNFAHRVDPNGHLLWERDYVSWGDEAQIAEGDSGFFYTAWCSEFADSIYAQNIDMDGNFHWGDFPGVLMATGNNIYSNLVDVYYNNSHLFGAFYFGESSPSWDLHILAQCLDSNGQYLWGPEGTMVSSNAEGGCFNISIVSDQINGATTFFDVHFNGEHNVFAKHINANGSLGGPKPVRVIPPIRTQISGISEGLVRYNISKPGIVNIDLYNLLGQHIKTIQNNYQQPGTHTTHIDQSSLSSGIYFLRLHTPTGSNVSKMVVMR</sequence>
<dbReference type="EMBL" id="NJBN01000010">
    <property type="protein sequence ID" value="TKJ38429.1"/>
    <property type="molecule type" value="Genomic_DNA"/>
</dbReference>
<evidence type="ECO:0000256" key="1">
    <source>
        <dbReference type="SAM" id="SignalP"/>
    </source>
</evidence>
<feature type="signal peptide" evidence="1">
    <location>
        <begin position="1"/>
        <end position="21"/>
    </location>
</feature>
<dbReference type="AlphaFoldDB" id="A0A532UU13"/>
<reference evidence="3 4" key="1">
    <citation type="submission" date="2017-06" db="EMBL/GenBank/DDBJ databases">
        <title>Novel microbial phyla capable of carbon fixation and sulfur reduction in deep-sea sediments.</title>
        <authorList>
            <person name="Huang J."/>
            <person name="Baker B."/>
            <person name="Wang Y."/>
        </authorList>
    </citation>
    <scope>NUCLEOTIDE SEQUENCE [LARGE SCALE GENOMIC DNA]</scope>
    <source>
        <strain evidence="3">B3_LCP</strain>
    </source>
</reference>
<dbReference type="InterPro" id="IPR026444">
    <property type="entry name" value="Secre_tail"/>
</dbReference>
<proteinExistence type="predicted"/>
<evidence type="ECO:0000313" key="3">
    <source>
        <dbReference type="EMBL" id="TKJ38429.1"/>
    </source>
</evidence>
<evidence type="ECO:0000313" key="4">
    <source>
        <dbReference type="Proteomes" id="UP000319619"/>
    </source>
</evidence>
<dbReference type="Pfam" id="PF18962">
    <property type="entry name" value="Por_Secre_tail"/>
    <property type="match status" value="1"/>
</dbReference>
<protein>
    <recommendedName>
        <fullName evidence="2">Secretion system C-terminal sorting domain-containing protein</fullName>
    </recommendedName>
</protein>
<dbReference type="NCBIfam" id="TIGR04183">
    <property type="entry name" value="Por_Secre_tail"/>
    <property type="match status" value="1"/>
</dbReference>
<name>A0A532UU13_UNCL8</name>